<dbReference type="PATRIC" id="fig|1385369.3.peg.5389"/>
<dbReference type="STRING" id="1385369.N825_17055"/>
<feature type="transmembrane region" description="Helical" evidence="1">
    <location>
        <begin position="454"/>
        <end position="476"/>
    </location>
</feature>
<keyword evidence="1" id="KW-1133">Transmembrane helix</keyword>
<gene>
    <name evidence="2" type="ORF">N825_17055</name>
</gene>
<organism evidence="2 3">
    <name type="scientific">Skermanella stibiiresistens SB22</name>
    <dbReference type="NCBI Taxonomy" id="1385369"/>
    <lineage>
        <taxon>Bacteria</taxon>
        <taxon>Pseudomonadati</taxon>
        <taxon>Pseudomonadota</taxon>
        <taxon>Alphaproteobacteria</taxon>
        <taxon>Rhodospirillales</taxon>
        <taxon>Azospirillaceae</taxon>
        <taxon>Skermanella</taxon>
    </lineage>
</organism>
<dbReference type="AlphaFoldDB" id="W9GUF5"/>
<sequence length="479" mass="49727">MVGLFGIILSLVLLMYLAYRGITVLILAPLLAVMAVLFAGDLPLLATYTQVFMTAAGRFVTTYFPLFLLGALFGKLMDDSGSARAIAHWIVQKLGAERSILAVVLACGILTYGGVSLFVVAFAVYPIAVALFREAEIPKRLIPGAIALGSFTFTMTALPGTPAIQNLIPMPYFGTDAFAAPGLGIMAAAIMLVGGTAWLGWRHHRAHAAGEGYGNHADDPATASGVSPRPRSVGAMAIDQEEVGAPGILVAVLPIVLVIALNYVFTNHLIPTWDTGYLAEPKYGATTVNKVQGTWAIIIALVISSVAVAALNWRVLRDRIASSINDGAMGSLLPIFNTASEVGYGAVIASLAAFAILRDAVLNLSPDNPLISLAVAVNVLAGVTGSASGGMSIALETLGATYAQLGQAAGINPELLHRVTAISSGGFDALPHNGAVITLLAICKLTHRQSYVDILVVAVAIPVTSLIAVITLGTMLGSF</sequence>
<protein>
    <submittedName>
        <fullName evidence="2">Citrate transporter</fullName>
    </submittedName>
</protein>
<dbReference type="PANTHER" id="PTHR30354:SF7">
    <property type="entry name" value="BLL7963 PROTEIN"/>
    <property type="match status" value="1"/>
</dbReference>
<feature type="transmembrane region" description="Helical" evidence="1">
    <location>
        <begin position="141"/>
        <end position="158"/>
    </location>
</feature>
<accession>W9GUF5</accession>
<name>W9GUF5_9PROT</name>
<keyword evidence="3" id="KW-1185">Reference proteome</keyword>
<keyword evidence="1" id="KW-0812">Transmembrane</keyword>
<feature type="transmembrane region" description="Helical" evidence="1">
    <location>
        <begin position="369"/>
        <end position="395"/>
    </location>
</feature>
<dbReference type="PANTHER" id="PTHR30354">
    <property type="entry name" value="GNT FAMILY GLUCONATE TRANSPORTER"/>
    <property type="match status" value="1"/>
</dbReference>
<dbReference type="EMBL" id="AVFL01000025">
    <property type="protein sequence ID" value="EWY37540.1"/>
    <property type="molecule type" value="Genomic_DNA"/>
</dbReference>
<dbReference type="OrthoDB" id="86125at2"/>
<reference evidence="2 3" key="1">
    <citation type="submission" date="2013-08" db="EMBL/GenBank/DDBJ databases">
        <title>The genome sequence of Skermanella stibiiresistens.</title>
        <authorList>
            <person name="Zhu W."/>
            <person name="Wang G."/>
        </authorList>
    </citation>
    <scope>NUCLEOTIDE SEQUENCE [LARGE SCALE GENOMIC DNA]</scope>
    <source>
        <strain evidence="2 3">SB22</strain>
    </source>
</reference>
<comment type="caution">
    <text evidence="2">The sequence shown here is derived from an EMBL/GenBank/DDBJ whole genome shotgun (WGS) entry which is preliminary data.</text>
</comment>
<feature type="transmembrane region" description="Helical" evidence="1">
    <location>
        <begin position="293"/>
        <end position="311"/>
    </location>
</feature>
<dbReference type="Proteomes" id="UP000019486">
    <property type="component" value="Unassembled WGS sequence"/>
</dbReference>
<feature type="transmembrane region" description="Helical" evidence="1">
    <location>
        <begin position="243"/>
        <end position="265"/>
    </location>
</feature>
<feature type="transmembrane region" description="Helical" evidence="1">
    <location>
        <begin position="30"/>
        <end position="48"/>
    </location>
</feature>
<evidence type="ECO:0000313" key="3">
    <source>
        <dbReference type="Proteomes" id="UP000019486"/>
    </source>
</evidence>
<proteinExistence type="predicted"/>
<feature type="transmembrane region" description="Helical" evidence="1">
    <location>
        <begin position="178"/>
        <end position="201"/>
    </location>
</feature>
<evidence type="ECO:0000256" key="1">
    <source>
        <dbReference type="SAM" id="Phobius"/>
    </source>
</evidence>
<keyword evidence="1" id="KW-0472">Membrane</keyword>
<feature type="transmembrane region" description="Helical" evidence="1">
    <location>
        <begin position="332"/>
        <end position="357"/>
    </location>
</feature>
<dbReference type="GO" id="GO:0015128">
    <property type="term" value="F:gluconate transmembrane transporter activity"/>
    <property type="evidence" value="ECO:0007669"/>
    <property type="project" value="InterPro"/>
</dbReference>
<feature type="transmembrane region" description="Helical" evidence="1">
    <location>
        <begin position="100"/>
        <end position="129"/>
    </location>
</feature>
<evidence type="ECO:0000313" key="2">
    <source>
        <dbReference type="EMBL" id="EWY37540.1"/>
    </source>
</evidence>
<dbReference type="InterPro" id="IPR003474">
    <property type="entry name" value="Glcn_transporter"/>
</dbReference>
<feature type="transmembrane region" description="Helical" evidence="1">
    <location>
        <begin position="55"/>
        <end position="74"/>
    </location>
</feature>
<dbReference type="GO" id="GO:0005886">
    <property type="term" value="C:plasma membrane"/>
    <property type="evidence" value="ECO:0007669"/>
    <property type="project" value="TreeGrafter"/>
</dbReference>